<dbReference type="Pfam" id="PF06737">
    <property type="entry name" value="Transglycosylas"/>
    <property type="match status" value="1"/>
</dbReference>
<reference evidence="4 5" key="1">
    <citation type="submission" date="2019-11" db="EMBL/GenBank/DDBJ databases">
        <title>Acidiferrimicrobium australis gen. nov., sp. nov., an acidophilic and obligately heterotrophic, member of the Actinobacteria that catalyses dissimilatory oxido- reduction of iron isolated from metal-rich acidic water in Chile.</title>
        <authorList>
            <person name="Gonzalez D."/>
            <person name="Huber K."/>
            <person name="Hedrich S."/>
            <person name="Rojas-Villalobos C."/>
            <person name="Quatrini R."/>
            <person name="Dinamarca M.A."/>
            <person name="Schwarz A."/>
            <person name="Canales C."/>
            <person name="Nancucheo I."/>
        </authorList>
    </citation>
    <scope>NUCLEOTIDE SEQUENCE [LARGE SCALE GENOMIC DNA]</scope>
    <source>
        <strain evidence="4 5">USS-CCA1</strain>
    </source>
</reference>
<dbReference type="InterPro" id="IPR010618">
    <property type="entry name" value="RPF"/>
</dbReference>
<dbReference type="SUPFAM" id="SSF53955">
    <property type="entry name" value="Lysozyme-like"/>
    <property type="match status" value="1"/>
</dbReference>
<comment type="caution">
    <text evidence="4">The sequence shown here is derived from an EMBL/GenBank/DDBJ whole genome shotgun (WGS) entry which is preliminary data.</text>
</comment>
<dbReference type="Gene3D" id="1.10.530.10">
    <property type="match status" value="1"/>
</dbReference>
<evidence type="ECO:0000256" key="2">
    <source>
        <dbReference type="ARBA" id="ARBA00022801"/>
    </source>
</evidence>
<dbReference type="InterPro" id="IPR023346">
    <property type="entry name" value="Lysozyme-like_dom_sf"/>
</dbReference>
<organism evidence="4 5">
    <name type="scientific">Acidiferrimicrobium australe</name>
    <dbReference type="NCBI Taxonomy" id="2664430"/>
    <lineage>
        <taxon>Bacteria</taxon>
        <taxon>Bacillati</taxon>
        <taxon>Actinomycetota</taxon>
        <taxon>Acidimicrobiia</taxon>
        <taxon>Acidimicrobiales</taxon>
        <taxon>Acidimicrobiaceae</taxon>
        <taxon>Acidiferrimicrobium</taxon>
    </lineage>
</organism>
<proteinExistence type="inferred from homology"/>
<accession>A0ABW9QXA5</accession>
<feature type="non-terminal residue" evidence="4">
    <location>
        <position position="93"/>
    </location>
</feature>
<feature type="non-terminal residue" evidence="4">
    <location>
        <position position="1"/>
    </location>
</feature>
<sequence length="93" mass="9237">SSAPSEAPAATPSQPVQAVQAVQAAPAQSYSPSGVWACIAQHESGGNPATDTGNGYYGMYQFTLGTWQAAGGTGNPAAASAAVQTAIAQRVQQ</sequence>
<keyword evidence="2" id="KW-0378">Hydrolase</keyword>
<dbReference type="Proteomes" id="UP000437736">
    <property type="component" value="Unassembled WGS sequence"/>
</dbReference>
<comment type="similarity">
    <text evidence="1">Belongs to the transglycosylase family. Rpf subfamily.</text>
</comment>
<gene>
    <name evidence="4" type="ORF">GHK86_09790</name>
</gene>
<evidence type="ECO:0000313" key="5">
    <source>
        <dbReference type="Proteomes" id="UP000437736"/>
    </source>
</evidence>
<feature type="domain" description="Resuscitation-promoting factor core lysozyme-like" evidence="3">
    <location>
        <begin position="35"/>
        <end position="92"/>
    </location>
</feature>
<name>A0ABW9QXA5_9ACTN</name>
<protein>
    <submittedName>
        <fullName evidence="4">Transglycosylase SLT domain-containing protein</fullName>
    </submittedName>
</protein>
<dbReference type="EMBL" id="WJHE01000452">
    <property type="protein sequence ID" value="MST33008.1"/>
    <property type="molecule type" value="Genomic_DNA"/>
</dbReference>
<evidence type="ECO:0000313" key="4">
    <source>
        <dbReference type="EMBL" id="MST33008.1"/>
    </source>
</evidence>
<evidence type="ECO:0000259" key="3">
    <source>
        <dbReference type="Pfam" id="PF06737"/>
    </source>
</evidence>
<evidence type="ECO:0000256" key="1">
    <source>
        <dbReference type="ARBA" id="ARBA00010830"/>
    </source>
</evidence>
<keyword evidence="5" id="KW-1185">Reference proteome</keyword>